<dbReference type="KEGG" id="psin:CAK95_19370"/>
<name>A0A1W7A0E3_9HYPH</name>
<reference evidence="1 2" key="1">
    <citation type="submission" date="2017-05" db="EMBL/GenBank/DDBJ databases">
        <title>Full genome sequence of Pseudorhodoplanes sinuspersici.</title>
        <authorList>
            <person name="Dastgheib S.M.M."/>
            <person name="Shavandi M."/>
            <person name="Tirandaz H."/>
        </authorList>
    </citation>
    <scope>NUCLEOTIDE SEQUENCE [LARGE SCALE GENOMIC DNA]</scope>
    <source>
        <strain evidence="1 2">RIPI110</strain>
    </source>
</reference>
<dbReference type="OrthoDB" id="9768813at2"/>
<dbReference type="Proteomes" id="UP000194137">
    <property type="component" value="Chromosome"/>
</dbReference>
<organism evidence="1 2">
    <name type="scientific">Pseudorhodoplanes sinuspersici</name>
    <dbReference type="NCBI Taxonomy" id="1235591"/>
    <lineage>
        <taxon>Bacteria</taxon>
        <taxon>Pseudomonadati</taxon>
        <taxon>Pseudomonadota</taxon>
        <taxon>Alphaproteobacteria</taxon>
        <taxon>Hyphomicrobiales</taxon>
        <taxon>Pseudorhodoplanes</taxon>
    </lineage>
</organism>
<protein>
    <submittedName>
        <fullName evidence="1">Uncharacterized protein</fullName>
    </submittedName>
</protein>
<keyword evidence="2" id="KW-1185">Reference proteome</keyword>
<sequence length="292" mass="32632">MWSSPVVFRRAGANGESLCEDAKAWQKEARRRVALFRENGFSTGEGDRILIMGEDIDGKTDDILDIVIKRDETIDACNRVEDGSFQGRLLAPLPPIDDDDEETLRHNQSSVIIRFSLRGGGISDRCRFLTGGDAEVAIWNRLWNLHKAERADWFTYDIMETPHHCSWRSLSFDRWSEMGEAVKVDPDARSALSQTRKGAIIVASCKPIKADDDNPPHERAKREYVDILDDDADRFFCTDEYWNDKKVALEFEVKSNGIVRKIGKASALAAPALGISATASQARPHGTGHGGK</sequence>
<dbReference type="STRING" id="1235591.CAK95_19370"/>
<dbReference type="AlphaFoldDB" id="A0A1W7A0E3"/>
<gene>
    <name evidence="1" type="ORF">CAK95_19370</name>
</gene>
<evidence type="ECO:0000313" key="2">
    <source>
        <dbReference type="Proteomes" id="UP000194137"/>
    </source>
</evidence>
<dbReference type="InterPro" id="IPR036866">
    <property type="entry name" value="RibonucZ/Hydroxyglut_hydro"/>
</dbReference>
<accession>A0A1W7A0E3</accession>
<proteinExistence type="predicted"/>
<dbReference type="EMBL" id="CP021112">
    <property type="protein sequence ID" value="ARQ03063.1"/>
    <property type="molecule type" value="Genomic_DNA"/>
</dbReference>
<evidence type="ECO:0000313" key="1">
    <source>
        <dbReference type="EMBL" id="ARQ03063.1"/>
    </source>
</evidence>
<dbReference type="Gene3D" id="3.60.15.10">
    <property type="entry name" value="Ribonuclease Z/Hydroxyacylglutathione hydrolase-like"/>
    <property type="match status" value="1"/>
</dbReference>